<evidence type="ECO:0000313" key="6">
    <source>
        <dbReference type="EMBL" id="GAM59390.1"/>
    </source>
</evidence>
<keyword evidence="7" id="KW-1185">Reference proteome</keyword>
<dbReference type="RefSeq" id="WP_261836127.1">
    <property type="nucleotide sequence ID" value="NZ_AP024882.1"/>
</dbReference>
<feature type="transmembrane region" description="Helical" evidence="4">
    <location>
        <begin position="217"/>
        <end position="233"/>
    </location>
</feature>
<evidence type="ECO:0000256" key="2">
    <source>
        <dbReference type="ARBA" id="ARBA00032707"/>
    </source>
</evidence>
<feature type="transmembrane region" description="Helical" evidence="4">
    <location>
        <begin position="166"/>
        <end position="184"/>
    </location>
</feature>
<comment type="caution">
    <text evidence="6">The sequence shown here is derived from an EMBL/GenBank/DDBJ whole genome shotgun (WGS) entry which is preliminary data.</text>
</comment>
<feature type="transmembrane region" description="Helical" evidence="4">
    <location>
        <begin position="191"/>
        <end position="211"/>
    </location>
</feature>
<feature type="transmembrane region" description="Helical" evidence="4">
    <location>
        <begin position="51"/>
        <end position="75"/>
    </location>
</feature>
<dbReference type="AlphaFoldDB" id="A0A0B8NXY0"/>
<dbReference type="Pfam" id="PF01569">
    <property type="entry name" value="PAP2"/>
    <property type="match status" value="1"/>
</dbReference>
<dbReference type="GO" id="GO:0050380">
    <property type="term" value="F:undecaprenyl-diphosphatase activity"/>
    <property type="evidence" value="ECO:0007669"/>
    <property type="project" value="UniProtKB-EC"/>
</dbReference>
<accession>A0A0B8NXY0</accession>
<dbReference type="EC" id="3.6.1.27" evidence="1"/>
<evidence type="ECO:0000256" key="1">
    <source>
        <dbReference type="ARBA" id="ARBA00012374"/>
    </source>
</evidence>
<keyword evidence="6" id="KW-0378">Hydrolase</keyword>
<dbReference type="CDD" id="cd01610">
    <property type="entry name" value="PAP2_like"/>
    <property type="match status" value="1"/>
</dbReference>
<dbReference type="InterPro" id="IPR000326">
    <property type="entry name" value="PAP2/HPO"/>
</dbReference>
<evidence type="ECO:0000256" key="4">
    <source>
        <dbReference type="SAM" id="Phobius"/>
    </source>
</evidence>
<feature type="transmembrane region" description="Helical" evidence="4">
    <location>
        <begin position="82"/>
        <end position="103"/>
    </location>
</feature>
<reference evidence="6 7" key="2">
    <citation type="submission" date="2015-01" db="EMBL/GenBank/DDBJ databases">
        <authorList>
            <consortium name="NBRP consortium"/>
            <person name="Sawabe T."/>
            <person name="Meirelles P."/>
            <person name="Feng G."/>
            <person name="Sayaka M."/>
            <person name="Hattori M."/>
            <person name="Ohkuma M."/>
        </authorList>
    </citation>
    <scope>NUCLEOTIDE SEQUENCE [LARGE SCALE GENOMIC DNA]</scope>
    <source>
        <strain evidence="7">JCM 19231</strain>
    </source>
</reference>
<name>A0A0B8NXY0_9VIBR</name>
<keyword evidence="4" id="KW-1133">Transmembrane helix</keyword>
<sequence>MSNLISYLNTKRHGFIILAIMALGISLISLISGPFDLLSTPSDFTGSLLTYLTYSAGSQGFLITLAILMLGLLLASTDKKQFIKVGIGFGVLLVLCFAGKTGLKHLTQSPRPYTEALVQLKLIDTPQQFYSYAESTQDTLVQTAAEYVSHYRIGHWLHETDYSFPSGHTVFVAACLVFFGGLALSQKRYAVTGILLVWALGVAYSRLWLGMHRPEDLFGSMAFVALLYLLIPIPKYR</sequence>
<dbReference type="SMART" id="SM00014">
    <property type="entry name" value="acidPPc"/>
    <property type="match status" value="1"/>
</dbReference>
<evidence type="ECO:0000259" key="5">
    <source>
        <dbReference type="SMART" id="SM00014"/>
    </source>
</evidence>
<protein>
    <recommendedName>
        <fullName evidence="1">undecaprenyl-diphosphate phosphatase</fullName>
        <ecNumber evidence="1">3.6.1.27</ecNumber>
    </recommendedName>
    <alternativeName>
        <fullName evidence="2">Undecaprenyl pyrophosphate phosphatase</fullName>
    </alternativeName>
</protein>
<dbReference type="Gene3D" id="1.20.144.10">
    <property type="entry name" value="Phosphatidic acid phosphatase type 2/haloperoxidase"/>
    <property type="match status" value="1"/>
</dbReference>
<gene>
    <name evidence="6" type="ORF">JCM19231_3871</name>
</gene>
<dbReference type="GO" id="GO:0005886">
    <property type="term" value="C:plasma membrane"/>
    <property type="evidence" value="ECO:0007669"/>
    <property type="project" value="TreeGrafter"/>
</dbReference>
<keyword evidence="4" id="KW-0472">Membrane</keyword>
<feature type="transmembrane region" description="Helical" evidence="4">
    <location>
        <begin position="12"/>
        <end position="31"/>
    </location>
</feature>
<dbReference type="PANTHER" id="PTHR14969">
    <property type="entry name" value="SPHINGOSINE-1-PHOSPHATE PHOSPHOHYDROLASE"/>
    <property type="match status" value="1"/>
</dbReference>
<dbReference type="PANTHER" id="PTHR14969:SF54">
    <property type="entry name" value="PHOSPHATIDYLGLYCEROPHOSPHATASE B"/>
    <property type="match status" value="1"/>
</dbReference>
<organism evidence="6 7">
    <name type="scientific">Vibrio ishigakensis</name>
    <dbReference type="NCBI Taxonomy" id="1481914"/>
    <lineage>
        <taxon>Bacteria</taxon>
        <taxon>Pseudomonadati</taxon>
        <taxon>Pseudomonadota</taxon>
        <taxon>Gammaproteobacteria</taxon>
        <taxon>Vibrionales</taxon>
        <taxon>Vibrionaceae</taxon>
        <taxon>Vibrio</taxon>
    </lineage>
</organism>
<reference evidence="6 7" key="1">
    <citation type="submission" date="2015-01" db="EMBL/GenBank/DDBJ databases">
        <title>Vibrio sp. C1 JCM 19231 whole genome shotgun sequence.</title>
        <authorList>
            <person name="Sawabe T."/>
            <person name="Meirelles P."/>
            <person name="Feng G."/>
            <person name="Sayaka M."/>
            <person name="Hattori M."/>
            <person name="Ohkuma M."/>
        </authorList>
    </citation>
    <scope>NUCLEOTIDE SEQUENCE [LARGE SCALE GENOMIC DNA]</scope>
    <source>
        <strain evidence="7">JCM 19231</strain>
    </source>
</reference>
<feature type="domain" description="Phosphatidic acid phosphatase type 2/haloperoxidase" evidence="5">
    <location>
        <begin position="82"/>
        <end position="232"/>
    </location>
</feature>
<dbReference type="SUPFAM" id="SSF48317">
    <property type="entry name" value="Acid phosphatase/Vanadium-dependent haloperoxidase"/>
    <property type="match status" value="1"/>
</dbReference>
<evidence type="ECO:0000313" key="7">
    <source>
        <dbReference type="Proteomes" id="UP000031671"/>
    </source>
</evidence>
<keyword evidence="4" id="KW-0812">Transmembrane</keyword>
<dbReference type="EMBL" id="BBRZ01000148">
    <property type="protein sequence ID" value="GAM59390.1"/>
    <property type="molecule type" value="Genomic_DNA"/>
</dbReference>
<dbReference type="InterPro" id="IPR036938">
    <property type="entry name" value="PAP2/HPO_sf"/>
</dbReference>
<dbReference type="Proteomes" id="UP000031671">
    <property type="component" value="Unassembled WGS sequence"/>
</dbReference>
<evidence type="ECO:0000256" key="3">
    <source>
        <dbReference type="ARBA" id="ARBA00047594"/>
    </source>
</evidence>
<comment type="catalytic activity">
    <reaction evidence="3">
        <text>di-trans,octa-cis-undecaprenyl diphosphate + H2O = di-trans,octa-cis-undecaprenyl phosphate + phosphate + H(+)</text>
        <dbReference type="Rhea" id="RHEA:28094"/>
        <dbReference type="ChEBI" id="CHEBI:15377"/>
        <dbReference type="ChEBI" id="CHEBI:15378"/>
        <dbReference type="ChEBI" id="CHEBI:43474"/>
        <dbReference type="ChEBI" id="CHEBI:58405"/>
        <dbReference type="ChEBI" id="CHEBI:60392"/>
        <dbReference type="EC" id="3.6.1.27"/>
    </reaction>
</comment>
<proteinExistence type="predicted"/>